<dbReference type="KEGG" id="dtu:Dtur_1104"/>
<dbReference type="eggNOG" id="COG0658">
    <property type="taxonomic scope" value="Bacteria"/>
</dbReference>
<dbReference type="PANTHER" id="PTHR30619">
    <property type="entry name" value="DNA INTERNALIZATION/COMPETENCE PROTEIN COMEC/REC2"/>
    <property type="match status" value="1"/>
</dbReference>
<evidence type="ECO:0000256" key="3">
    <source>
        <dbReference type="ARBA" id="ARBA00022692"/>
    </source>
</evidence>
<organism evidence="8 9">
    <name type="scientific">Dictyoglomus turgidum (strain DSM 6724 / Z-1310)</name>
    <dbReference type="NCBI Taxonomy" id="515635"/>
    <lineage>
        <taxon>Bacteria</taxon>
        <taxon>Pseudomonadati</taxon>
        <taxon>Dictyoglomota</taxon>
        <taxon>Dictyoglomia</taxon>
        <taxon>Dictyoglomales</taxon>
        <taxon>Dictyoglomaceae</taxon>
        <taxon>Dictyoglomus</taxon>
    </lineage>
</organism>
<proteinExistence type="predicted"/>
<dbReference type="InterPro" id="IPR052159">
    <property type="entry name" value="Competence_DNA_uptake"/>
</dbReference>
<feature type="transmembrane region" description="Helical" evidence="6">
    <location>
        <begin position="266"/>
        <end position="282"/>
    </location>
</feature>
<dbReference type="GO" id="GO:0005886">
    <property type="term" value="C:plasma membrane"/>
    <property type="evidence" value="ECO:0007669"/>
    <property type="project" value="UniProtKB-SubCell"/>
</dbReference>
<evidence type="ECO:0000256" key="1">
    <source>
        <dbReference type="ARBA" id="ARBA00004651"/>
    </source>
</evidence>
<dbReference type="OrthoDB" id="9790149at2"/>
<evidence type="ECO:0000256" key="6">
    <source>
        <dbReference type="SAM" id="Phobius"/>
    </source>
</evidence>
<keyword evidence="9" id="KW-1185">Reference proteome</keyword>
<reference evidence="9" key="1">
    <citation type="journal article" date="2016" name="Front. Microbiol.">
        <title>The complete genome sequence of hyperthermophile Dictyoglomus turgidum DSM 6724 reveals a specialized carbohydrate fermentor.</title>
        <authorList>
            <person name="Brumm P.J."/>
            <person name="Gowda K."/>
            <person name="Robb F.T."/>
            <person name="Mead D.A."/>
        </authorList>
    </citation>
    <scope>NUCLEOTIDE SEQUENCE [LARGE SCALE GENOMIC DNA]</scope>
    <source>
        <strain evidence="9">DSM 6724 / Z-1310</strain>
    </source>
</reference>
<dbReference type="InParanoid" id="B8E2A6"/>
<dbReference type="EMBL" id="CP001251">
    <property type="protein sequence ID" value="ACK42383.1"/>
    <property type="molecule type" value="Genomic_DNA"/>
</dbReference>
<protein>
    <submittedName>
        <fullName evidence="8">ComEC/Rec2-related protein</fullName>
    </submittedName>
</protein>
<feature type="transmembrane region" description="Helical" evidence="6">
    <location>
        <begin position="243"/>
        <end position="260"/>
    </location>
</feature>
<dbReference type="PANTHER" id="PTHR30619:SF1">
    <property type="entry name" value="RECOMBINATION PROTEIN 2"/>
    <property type="match status" value="1"/>
</dbReference>
<feature type="transmembrane region" description="Helical" evidence="6">
    <location>
        <begin position="419"/>
        <end position="437"/>
    </location>
</feature>
<accession>B8E2A6</accession>
<keyword evidence="3 6" id="KW-0812">Transmembrane</keyword>
<dbReference type="NCBIfam" id="TIGR00360">
    <property type="entry name" value="ComEC_N-term"/>
    <property type="match status" value="1"/>
</dbReference>
<dbReference type="EnsemblBacteria" id="ACK42383">
    <property type="protein sequence ID" value="ACK42383"/>
    <property type="gene ID" value="Dtur_1104"/>
</dbReference>
<name>B8E2A6_DICTD</name>
<evidence type="ECO:0000256" key="4">
    <source>
        <dbReference type="ARBA" id="ARBA00022989"/>
    </source>
</evidence>
<dbReference type="HOGENOM" id="CLU_528607_0_0_0"/>
<comment type="subcellular location">
    <subcellularLocation>
        <location evidence="1">Cell membrane</location>
        <topology evidence="1">Multi-pass membrane protein</topology>
    </subcellularLocation>
</comment>
<dbReference type="STRING" id="515635.Dtur_1104"/>
<feature type="transmembrane region" description="Helical" evidence="6">
    <location>
        <begin position="294"/>
        <end position="319"/>
    </location>
</feature>
<feature type="transmembrane region" description="Helical" evidence="6">
    <location>
        <begin position="339"/>
        <end position="359"/>
    </location>
</feature>
<evidence type="ECO:0000313" key="8">
    <source>
        <dbReference type="EMBL" id="ACK42383.1"/>
    </source>
</evidence>
<feature type="transmembrane region" description="Helical" evidence="6">
    <location>
        <begin position="366"/>
        <end position="388"/>
    </location>
</feature>
<feature type="transmembrane region" description="Helical" evidence="6">
    <location>
        <begin position="46"/>
        <end position="63"/>
    </location>
</feature>
<dbReference type="Pfam" id="PF03772">
    <property type="entry name" value="Competence"/>
    <property type="match status" value="1"/>
</dbReference>
<keyword evidence="4 6" id="KW-1133">Transmembrane helix</keyword>
<feature type="transmembrane region" description="Helical" evidence="6">
    <location>
        <begin position="210"/>
        <end position="231"/>
    </location>
</feature>
<gene>
    <name evidence="8" type="ordered locus">Dtur_1104</name>
</gene>
<dbReference type="InterPro" id="IPR004477">
    <property type="entry name" value="ComEC_N"/>
</dbReference>
<evidence type="ECO:0000313" key="9">
    <source>
        <dbReference type="Proteomes" id="UP000007719"/>
    </source>
</evidence>
<feature type="domain" description="ComEC/Rec2-related protein" evidence="7">
    <location>
        <begin position="196"/>
        <end position="418"/>
    </location>
</feature>
<dbReference type="RefSeq" id="WP_012583466.1">
    <property type="nucleotide sequence ID" value="NC_011661.1"/>
</dbReference>
<evidence type="ECO:0000256" key="5">
    <source>
        <dbReference type="ARBA" id="ARBA00023136"/>
    </source>
</evidence>
<evidence type="ECO:0000259" key="7">
    <source>
        <dbReference type="Pfam" id="PF03772"/>
    </source>
</evidence>
<evidence type="ECO:0000256" key="2">
    <source>
        <dbReference type="ARBA" id="ARBA00022475"/>
    </source>
</evidence>
<dbReference type="Proteomes" id="UP000007719">
    <property type="component" value="Chromosome"/>
</dbReference>
<keyword evidence="2" id="KW-1003">Cell membrane</keyword>
<sequence length="448" mass="52489">MKFPYSFYFLIFYILGIIFAKINLSFVYFFLFLLLLVFVINRKSKIYFYITLIFLFLLGFYLYRISFPQFEVYSNAKLKSLTGIVEDSFEGKDFNSYVIKIEGFKEKGKLNIKNRKFEIGDKILLEGVGLYPLNQGNLYSLWDEDILYLIKAEKIYLIKRGYKNSLERIRNNLRNRISNVYSVFEDYKEQFLLAIVMGERRGLSEDVKNLFVNTGTSHLLAISGLHLSFLINIFSALIPLRRILVRIVILPLLVFYGWIIGDNPPVWRVIGQYVFILLAFLLRREEDNLNAIFWVAFVNLVISPLKLFNVSFQLSYLAMLGLLYKPNFSKFLPAYLQEIWESSFWLMIFLAPLNIYYFGSLKPISIIANFFAIPIFSLVLFFSFLYLIGFSLPMGFIFEKILSKLIDILFESLQLIGEHYKISLLISVSLILLPVILRKREENELLGV</sequence>
<feature type="transmembrane region" description="Helical" evidence="6">
    <location>
        <begin position="6"/>
        <end position="39"/>
    </location>
</feature>
<keyword evidence="5 6" id="KW-0472">Membrane</keyword>
<dbReference type="AlphaFoldDB" id="B8E2A6"/>